<reference evidence="4 6" key="2">
    <citation type="submission" date="2018-06" db="EMBL/GenBank/DDBJ databases">
        <authorList>
            <consortium name="Pathogen Informatics"/>
            <person name="Doyle S."/>
        </authorList>
    </citation>
    <scope>NUCLEOTIDE SEQUENCE [LARGE SCALE GENOMIC DNA]</scope>
    <source>
        <strain evidence="4 6">NCTC12376</strain>
    </source>
</reference>
<dbReference type="EC" id="2.3.1.43" evidence="4"/>
<organism evidence="4 6">
    <name type="scientific">Legionella quateirensis</name>
    <dbReference type="NCBI Taxonomy" id="45072"/>
    <lineage>
        <taxon>Bacteria</taxon>
        <taxon>Pseudomonadati</taxon>
        <taxon>Pseudomonadota</taxon>
        <taxon>Gammaproteobacteria</taxon>
        <taxon>Legionellales</taxon>
        <taxon>Legionellaceae</taxon>
        <taxon>Legionella</taxon>
    </lineage>
</organism>
<accession>A0A378KRL2</accession>
<dbReference type="PANTHER" id="PTHR22835">
    <property type="entry name" value="ZINC FINGER FYVE DOMAIN CONTAINING PROTEIN"/>
    <property type="match status" value="1"/>
</dbReference>
<evidence type="ECO:0000256" key="1">
    <source>
        <dbReference type="ARBA" id="ARBA00008668"/>
    </source>
</evidence>
<dbReference type="STRING" id="45072.Lqua_3357"/>
<evidence type="ECO:0000256" key="2">
    <source>
        <dbReference type="SAM" id="SignalP"/>
    </source>
</evidence>
<dbReference type="InterPro" id="IPR036514">
    <property type="entry name" value="SGNH_hydro_sf"/>
</dbReference>
<evidence type="ECO:0000313" key="6">
    <source>
        <dbReference type="Proteomes" id="UP000254230"/>
    </source>
</evidence>
<proteinExistence type="inferred from homology"/>
<gene>
    <name evidence="3" type="ORF">Lqua_3357</name>
    <name evidence="4" type="ORF">NCTC12376_00021</name>
</gene>
<keyword evidence="4" id="KW-0012">Acyltransferase</keyword>
<dbReference type="SUPFAM" id="SSF52266">
    <property type="entry name" value="SGNH hydrolase"/>
    <property type="match status" value="1"/>
</dbReference>
<dbReference type="GO" id="GO:0016788">
    <property type="term" value="F:hydrolase activity, acting on ester bonds"/>
    <property type="evidence" value="ECO:0007669"/>
    <property type="project" value="InterPro"/>
</dbReference>
<comment type="similarity">
    <text evidence="1">Belongs to the 'GDSL' lipolytic enzyme family.</text>
</comment>
<dbReference type="Pfam" id="PF00657">
    <property type="entry name" value="Lipase_GDSL"/>
    <property type="match status" value="1"/>
</dbReference>
<dbReference type="AlphaFoldDB" id="A0A378KRL2"/>
<dbReference type="CDD" id="cd01846">
    <property type="entry name" value="fatty_acyltransferase_like"/>
    <property type="match status" value="1"/>
</dbReference>
<evidence type="ECO:0000313" key="4">
    <source>
        <dbReference type="EMBL" id="STY16241.1"/>
    </source>
</evidence>
<dbReference type="Proteomes" id="UP000054639">
    <property type="component" value="Unassembled WGS sequence"/>
</dbReference>
<dbReference type="OrthoDB" id="5292073at2"/>
<keyword evidence="5" id="KW-1185">Reference proteome</keyword>
<dbReference type="EMBL" id="LNYR01000049">
    <property type="protein sequence ID" value="KTD42379.1"/>
    <property type="molecule type" value="Genomic_DNA"/>
</dbReference>
<evidence type="ECO:0000313" key="5">
    <source>
        <dbReference type="Proteomes" id="UP000054639"/>
    </source>
</evidence>
<reference evidence="3 5" key="1">
    <citation type="submission" date="2015-11" db="EMBL/GenBank/DDBJ databases">
        <title>Genomic analysis of 38 Legionella species identifies large and diverse effector repertoires.</title>
        <authorList>
            <person name="Burstein D."/>
            <person name="Amaro F."/>
            <person name="Zusman T."/>
            <person name="Lifshitz Z."/>
            <person name="Cohen O."/>
            <person name="Gilbert J.A."/>
            <person name="Pupko T."/>
            <person name="Shuman H.A."/>
            <person name="Segal G."/>
        </authorList>
    </citation>
    <scope>NUCLEOTIDE SEQUENCE [LARGE SCALE GENOMIC DNA]</scope>
    <source>
        <strain evidence="3 5">ATCC 49507</strain>
    </source>
</reference>
<protein>
    <submittedName>
        <fullName evidence="4">Lysophospholipase A</fullName>
        <ecNumber evidence="4">2.3.1.43</ecNumber>
    </submittedName>
</protein>
<dbReference type="InterPro" id="IPR001087">
    <property type="entry name" value="GDSL"/>
</dbReference>
<name>A0A378KRL2_9GAMM</name>
<feature type="chain" id="PRO_5016715239" evidence="2">
    <location>
        <begin position="19"/>
        <end position="355"/>
    </location>
</feature>
<dbReference type="RefSeq" id="WP_058475473.1">
    <property type="nucleotide sequence ID" value="NZ_CAAAIL010000002.1"/>
</dbReference>
<feature type="signal peptide" evidence="2">
    <location>
        <begin position="1"/>
        <end position="18"/>
    </location>
</feature>
<keyword evidence="4" id="KW-0808">Transferase</keyword>
<dbReference type="Proteomes" id="UP000254230">
    <property type="component" value="Unassembled WGS sequence"/>
</dbReference>
<dbReference type="Gene3D" id="3.40.50.1110">
    <property type="entry name" value="SGNH hydrolase"/>
    <property type="match status" value="1"/>
</dbReference>
<dbReference type="EMBL" id="UGOW01000001">
    <property type="protein sequence ID" value="STY16241.1"/>
    <property type="molecule type" value="Genomic_DNA"/>
</dbReference>
<dbReference type="PANTHER" id="PTHR22835:SF659">
    <property type="entry name" value="GDSL LIPASE_ACYLHYDROLASE, PUTATIVE (AFU_ORTHOLOGUE AFUA_2G00510)-RELATED"/>
    <property type="match status" value="1"/>
</dbReference>
<dbReference type="GO" id="GO:0004607">
    <property type="term" value="F:phosphatidylcholine-sterol O-acyltransferase activity"/>
    <property type="evidence" value="ECO:0007669"/>
    <property type="project" value="UniProtKB-EC"/>
</dbReference>
<evidence type="ECO:0000313" key="3">
    <source>
        <dbReference type="EMBL" id="KTD42379.1"/>
    </source>
</evidence>
<sequence length="355" mass="40428">MKKTLCVLLVLLFTSCLAANKRFDTMVIFGDSMSDNGNLYRFLWYQIPISPPYFEGHFSNGPVWIEQLYESYYPYGNLDGFQNYAVGGAGAVLSYKEKLPVTLTMELNDYLYWNTYGKKETSLYAIWIGANNYLDGPTNVESITDSVVDAIGGVVERIISHGGDKFFIANIPDLGQVPQAKEMGTQSLLTELVQTHNRKLAVKVEELRLKYPEATLVYFNVYDFFNEAMAHASDFGFVNMTDPCYLGSYSGWLVQYKPDDQALYSYLKKRDPRLKSKQWNMIKNNPELREAAATGYIYELLPAQNKAEPLNCEGYVFWDHVHPTTITHSYIALKARQLLDEAGLEAFNPDVFVPR</sequence>
<dbReference type="PROSITE" id="PS51257">
    <property type="entry name" value="PROKAR_LIPOPROTEIN"/>
    <property type="match status" value="1"/>
</dbReference>
<keyword evidence="2" id="KW-0732">Signal</keyword>